<organism evidence="2 3">
    <name type="scientific">Sedimentibacter hydroxybenzoicus DSM 7310</name>
    <dbReference type="NCBI Taxonomy" id="1123245"/>
    <lineage>
        <taxon>Bacteria</taxon>
        <taxon>Bacillati</taxon>
        <taxon>Bacillota</taxon>
        <taxon>Tissierellia</taxon>
        <taxon>Sedimentibacter</taxon>
    </lineage>
</organism>
<dbReference type="CDD" id="cd00077">
    <property type="entry name" value="HDc"/>
    <property type="match status" value="1"/>
</dbReference>
<dbReference type="Gene3D" id="1.10.3210.10">
    <property type="entry name" value="Hypothetical protein af1432"/>
    <property type="match status" value="1"/>
</dbReference>
<evidence type="ECO:0000313" key="3">
    <source>
        <dbReference type="Proteomes" id="UP000611629"/>
    </source>
</evidence>
<evidence type="ECO:0000313" key="2">
    <source>
        <dbReference type="EMBL" id="NYB76093.1"/>
    </source>
</evidence>
<protein>
    <submittedName>
        <fullName evidence="2">HD domain-containing protein</fullName>
    </submittedName>
</protein>
<gene>
    <name evidence="2" type="ORF">HZF24_18255</name>
</gene>
<reference evidence="2" key="1">
    <citation type="submission" date="2020-07" db="EMBL/GenBank/DDBJ databases">
        <title>Genomic analysis of a strain of Sedimentibacter Hydroxybenzoicus DSM7310.</title>
        <authorList>
            <person name="Ma S."/>
        </authorList>
    </citation>
    <scope>NUCLEOTIDE SEQUENCE</scope>
    <source>
        <strain evidence="2">DSM 7310</strain>
    </source>
</reference>
<comment type="caution">
    <text evidence="2">The sequence shown here is derived from an EMBL/GenBank/DDBJ whole genome shotgun (WGS) entry which is preliminary data.</text>
</comment>
<proteinExistence type="predicted"/>
<dbReference type="Pfam" id="PF01966">
    <property type="entry name" value="HD"/>
    <property type="match status" value="1"/>
</dbReference>
<accession>A0A974BN71</accession>
<dbReference type="InterPro" id="IPR006674">
    <property type="entry name" value="HD_domain"/>
</dbReference>
<dbReference type="SMART" id="SM00471">
    <property type="entry name" value="HDc"/>
    <property type="match status" value="1"/>
</dbReference>
<dbReference type="AlphaFoldDB" id="A0A974BN71"/>
<dbReference type="Proteomes" id="UP000611629">
    <property type="component" value="Unassembled WGS sequence"/>
</dbReference>
<dbReference type="InterPro" id="IPR003607">
    <property type="entry name" value="HD/PDEase_dom"/>
</dbReference>
<name>A0A974BN71_SEDHY</name>
<dbReference type="SUPFAM" id="SSF109604">
    <property type="entry name" value="HD-domain/PDEase-like"/>
    <property type="match status" value="1"/>
</dbReference>
<keyword evidence="3" id="KW-1185">Reference proteome</keyword>
<dbReference type="EMBL" id="JACBNQ010000042">
    <property type="protein sequence ID" value="NYB76093.1"/>
    <property type="molecule type" value="Genomic_DNA"/>
</dbReference>
<sequence length="219" mass="24601">MITFDDIRNNKEIQTYITKADDSLYELGYTEHSFAHVGKVANQAHDILSQLGYDARTAELAQIAGFIHDIGNVVNRVDHAQTGAIMAFRLLDKMGMDVDEIATIISAIGNHDESTAIPVNAVAAALILADKSDVRRTRVRNKVTSTFDIHDRVNYSVESSNLIIDTECNYAILELKIDTTTFKVMDYFEIFLGRMLLCRRAAEFLKLRFKLVINGVELL</sequence>
<feature type="domain" description="HD/PDEase" evidence="1">
    <location>
        <begin position="29"/>
        <end position="144"/>
    </location>
</feature>
<evidence type="ECO:0000259" key="1">
    <source>
        <dbReference type="SMART" id="SM00471"/>
    </source>
</evidence>
<dbReference type="RefSeq" id="WP_179239811.1">
    <property type="nucleotide sequence ID" value="NZ_JACBNQ010000042.1"/>
</dbReference>